<dbReference type="PANTHER" id="PTHR30005:SF0">
    <property type="entry name" value="RETROGRADE REGULATION PROTEIN 2"/>
    <property type="match status" value="1"/>
</dbReference>
<dbReference type="AlphaFoldDB" id="A0AAV6WQ60"/>
<dbReference type="Gene3D" id="3.30.420.150">
    <property type="entry name" value="Exopolyphosphatase. Domain 2"/>
    <property type="match status" value="1"/>
</dbReference>
<dbReference type="InterPro" id="IPR048950">
    <property type="entry name" value="Ppx_GppA_C"/>
</dbReference>
<organism evidence="3 4">
    <name type="scientific">Buddleja alternifolia</name>
    <dbReference type="NCBI Taxonomy" id="168488"/>
    <lineage>
        <taxon>Eukaryota</taxon>
        <taxon>Viridiplantae</taxon>
        <taxon>Streptophyta</taxon>
        <taxon>Embryophyta</taxon>
        <taxon>Tracheophyta</taxon>
        <taxon>Spermatophyta</taxon>
        <taxon>Magnoliopsida</taxon>
        <taxon>eudicotyledons</taxon>
        <taxon>Gunneridae</taxon>
        <taxon>Pentapetalae</taxon>
        <taxon>asterids</taxon>
        <taxon>lamiids</taxon>
        <taxon>Lamiales</taxon>
        <taxon>Scrophulariaceae</taxon>
        <taxon>Buddlejeae</taxon>
        <taxon>Buddleja</taxon>
    </lineage>
</organism>
<dbReference type="Pfam" id="PF21447">
    <property type="entry name" value="Ppx-GppA_III"/>
    <property type="match status" value="1"/>
</dbReference>
<dbReference type="Proteomes" id="UP000826271">
    <property type="component" value="Unassembled WGS sequence"/>
</dbReference>
<evidence type="ECO:0000313" key="4">
    <source>
        <dbReference type="Proteomes" id="UP000826271"/>
    </source>
</evidence>
<proteinExistence type="predicted"/>
<evidence type="ECO:0000259" key="2">
    <source>
        <dbReference type="Pfam" id="PF21447"/>
    </source>
</evidence>
<feature type="domain" description="Ppx/GppA phosphatase N-terminal" evidence="1">
    <location>
        <begin position="47"/>
        <end position="333"/>
    </location>
</feature>
<dbReference type="Pfam" id="PF02541">
    <property type="entry name" value="Ppx-GppA"/>
    <property type="match status" value="1"/>
</dbReference>
<dbReference type="CDD" id="cd24006">
    <property type="entry name" value="ASKHA_NBD_PPX_GppA"/>
    <property type="match status" value="1"/>
</dbReference>
<evidence type="ECO:0000259" key="1">
    <source>
        <dbReference type="Pfam" id="PF02541"/>
    </source>
</evidence>
<feature type="domain" description="Ppx/GppA phosphatase C-terminal" evidence="2">
    <location>
        <begin position="346"/>
        <end position="488"/>
    </location>
</feature>
<comment type="caution">
    <text evidence="3">The sequence shown here is derived from an EMBL/GenBank/DDBJ whole genome shotgun (WGS) entry which is preliminary data.</text>
</comment>
<evidence type="ECO:0000313" key="3">
    <source>
        <dbReference type="EMBL" id="KAG8369120.1"/>
    </source>
</evidence>
<name>A0AAV6WQ60_9LAMI</name>
<gene>
    <name evidence="3" type="ORF">BUALT_Bualt15G0118200</name>
</gene>
<reference evidence="3" key="1">
    <citation type="submission" date="2019-10" db="EMBL/GenBank/DDBJ databases">
        <authorList>
            <person name="Zhang R."/>
            <person name="Pan Y."/>
            <person name="Wang J."/>
            <person name="Ma R."/>
            <person name="Yu S."/>
        </authorList>
    </citation>
    <scope>NUCLEOTIDE SEQUENCE</scope>
    <source>
        <strain evidence="3">LA-IB0</strain>
        <tissue evidence="3">Leaf</tissue>
    </source>
</reference>
<dbReference type="Gene3D" id="3.30.420.40">
    <property type="match status" value="1"/>
</dbReference>
<dbReference type="InterPro" id="IPR003695">
    <property type="entry name" value="Ppx_GppA_N"/>
</dbReference>
<evidence type="ECO:0008006" key="5">
    <source>
        <dbReference type="Google" id="ProtNLM"/>
    </source>
</evidence>
<dbReference type="InterPro" id="IPR043129">
    <property type="entry name" value="ATPase_NBD"/>
</dbReference>
<sequence length="560" mass="63045">MCTSFPIPPPATAATTTTATNLFAAVDIGTNSFKLTVVCTDTSSGRFLTLNRLKEPVLLGLDTTATISAVSLDRAITAIRNFQNFLHSHRFTNPRLRLVATSAVREASNKSQFIHAVNETLGLDVEILSGTEEARLIYLGVLQFFPVFDSTVLTIDIGGGSTEFAVGFKGNVLFSKSLRLGHVTLTQEFTDDITKMREHIRNELENSGLIEKIKEFKIDVVIGSSGTIKAIEKAVSKGYALKVEEENAGLFEDFFKREWRFSRQELRCLVESLYDEEKEMDGKVKRVGFFKSRAPFILAGTILLDEVFERLHIEEIEVSGYALGEGVITEMLAQNFEGFDLNSNARWRSVVRLASRFNNKKRMKAATMCGGIAREIFEGLRKWNELHDDEFSVSLDVSDLEYVDAASLLHNIGLYTGKKGYHKQSYHIITNGDHLHGYTKEELKVRFQLIALLVRYHRKKFPKRDAIDGSAKEVNKKFRILCTILRVSSAVQQCLHVDFQFVEFIHSPEGFKLVFSEGDTKNQSADIVQPLSGDINVAVEKELEHFRMVFKKNLSILVTT</sequence>
<keyword evidence="4" id="KW-1185">Reference proteome</keyword>
<protein>
    <recommendedName>
        <fullName evidence="5">Exopolyphosphatase</fullName>
    </recommendedName>
</protein>
<dbReference type="SUPFAM" id="SSF53067">
    <property type="entry name" value="Actin-like ATPase domain"/>
    <property type="match status" value="2"/>
</dbReference>
<dbReference type="GO" id="GO:0016462">
    <property type="term" value="F:pyrophosphatase activity"/>
    <property type="evidence" value="ECO:0007669"/>
    <property type="project" value="TreeGrafter"/>
</dbReference>
<dbReference type="Gene3D" id="1.10.3210.10">
    <property type="entry name" value="Hypothetical protein af1432"/>
    <property type="match status" value="1"/>
</dbReference>
<accession>A0AAV6WQ60</accession>
<dbReference type="PANTHER" id="PTHR30005">
    <property type="entry name" value="EXOPOLYPHOSPHATASE"/>
    <property type="match status" value="1"/>
</dbReference>
<dbReference type="SUPFAM" id="SSF109604">
    <property type="entry name" value="HD-domain/PDEase-like"/>
    <property type="match status" value="1"/>
</dbReference>
<dbReference type="InterPro" id="IPR050273">
    <property type="entry name" value="GppA/Ppx_hydrolase"/>
</dbReference>
<dbReference type="EMBL" id="WHWC01000015">
    <property type="protein sequence ID" value="KAG8369120.1"/>
    <property type="molecule type" value="Genomic_DNA"/>
</dbReference>